<evidence type="ECO:0000256" key="3">
    <source>
        <dbReference type="ARBA" id="ARBA00022679"/>
    </source>
</evidence>
<feature type="domain" description="Formyl transferase N-terminal" evidence="5">
    <location>
        <begin position="7"/>
        <end position="191"/>
    </location>
</feature>
<dbReference type="EMBL" id="MHKK01000058">
    <property type="protein sequence ID" value="OGY88711.1"/>
    <property type="molecule type" value="Genomic_DNA"/>
</dbReference>
<dbReference type="PANTHER" id="PTHR43369:SF2">
    <property type="entry name" value="PHOSPHORIBOSYLGLYCINAMIDE FORMYLTRANSFERASE"/>
    <property type="match status" value="1"/>
</dbReference>
<organism evidence="6 7">
    <name type="scientific">Candidatus Komeilibacteria bacterium RIFCSPHIGHO2_01_FULL_52_14</name>
    <dbReference type="NCBI Taxonomy" id="1798549"/>
    <lineage>
        <taxon>Bacteria</taxon>
        <taxon>Candidatus Komeiliibacteriota</taxon>
    </lineage>
</organism>
<dbReference type="GO" id="GO:0005737">
    <property type="term" value="C:cytoplasm"/>
    <property type="evidence" value="ECO:0007669"/>
    <property type="project" value="TreeGrafter"/>
</dbReference>
<accession>A0A1G2BHP4</accession>
<dbReference type="Pfam" id="PF00551">
    <property type="entry name" value="Formyl_trans_N"/>
    <property type="match status" value="1"/>
</dbReference>
<reference evidence="6 7" key="1">
    <citation type="journal article" date="2016" name="Nat. Commun.">
        <title>Thousands of microbial genomes shed light on interconnected biogeochemical processes in an aquifer system.</title>
        <authorList>
            <person name="Anantharaman K."/>
            <person name="Brown C.T."/>
            <person name="Hug L.A."/>
            <person name="Sharon I."/>
            <person name="Castelle C.J."/>
            <person name="Probst A.J."/>
            <person name="Thomas B.C."/>
            <person name="Singh A."/>
            <person name="Wilkins M.J."/>
            <person name="Karaoz U."/>
            <person name="Brodie E.L."/>
            <person name="Williams K.H."/>
            <person name="Hubbard S.S."/>
            <person name="Banfield J.F."/>
        </authorList>
    </citation>
    <scope>NUCLEOTIDE SEQUENCE [LARGE SCALE GENOMIC DNA]</scope>
</reference>
<evidence type="ECO:0000256" key="2">
    <source>
        <dbReference type="ARBA" id="ARBA00012254"/>
    </source>
</evidence>
<keyword evidence="3" id="KW-0808">Transferase</keyword>
<evidence type="ECO:0000313" key="6">
    <source>
        <dbReference type="EMBL" id="OGY88711.1"/>
    </source>
</evidence>
<dbReference type="Gene3D" id="3.40.50.170">
    <property type="entry name" value="Formyl transferase, N-terminal domain"/>
    <property type="match status" value="1"/>
</dbReference>
<name>A0A1G2BHP4_9BACT</name>
<evidence type="ECO:0000256" key="1">
    <source>
        <dbReference type="ARBA" id="ARBA00005054"/>
    </source>
</evidence>
<gene>
    <name evidence="6" type="ORF">A2677_02220</name>
</gene>
<dbReference type="GO" id="GO:0004644">
    <property type="term" value="F:phosphoribosylglycinamide formyltransferase activity"/>
    <property type="evidence" value="ECO:0007669"/>
    <property type="project" value="UniProtKB-EC"/>
</dbReference>
<comment type="pathway">
    <text evidence="1">Purine metabolism; IMP biosynthesis via de novo pathway; N(2)-formyl-N(1)-(5-phospho-D-ribosyl)glycinamide from N(1)-(5-phospho-D-ribosyl)glycinamide (10-formyl THF route): step 1/1.</text>
</comment>
<dbReference type="AlphaFoldDB" id="A0A1G2BHP4"/>
<dbReference type="EC" id="2.1.2.2" evidence="2"/>
<evidence type="ECO:0000256" key="4">
    <source>
        <dbReference type="ARBA" id="ARBA00022755"/>
    </source>
</evidence>
<dbReference type="GO" id="GO:0006189">
    <property type="term" value="P:'de novo' IMP biosynthetic process"/>
    <property type="evidence" value="ECO:0007669"/>
    <property type="project" value="TreeGrafter"/>
</dbReference>
<dbReference type="InterPro" id="IPR002376">
    <property type="entry name" value="Formyl_transf_N"/>
</dbReference>
<protein>
    <recommendedName>
        <fullName evidence="2">phosphoribosylglycinamide formyltransferase 1</fullName>
        <ecNumber evidence="2">2.1.2.2</ecNumber>
    </recommendedName>
</protein>
<dbReference type="InterPro" id="IPR036477">
    <property type="entry name" value="Formyl_transf_N_sf"/>
</dbReference>
<sequence length="218" mass="23919">MGSKPRLLVFASGTPTGGGSGFEKLVENQRRGVLDAEIVGVVSNHKNGGVRERADRLGIKFRHFRQPHEEYMYRLIVEVFDAEWVALSGWLNLTKGLDPRTTFNIHPGPLPRFGGPGMYGHHVHQAVIAAYYGSDITASAVSMHFVTEPKGPDDYDKGPVFFSYPVVLHEGDTAETIGARVNAAEHEWQSRITNLVVHGGIGWDGKNPSSMWGAQLNA</sequence>
<evidence type="ECO:0000313" key="7">
    <source>
        <dbReference type="Proteomes" id="UP000177817"/>
    </source>
</evidence>
<proteinExistence type="predicted"/>
<comment type="caution">
    <text evidence="6">The sequence shown here is derived from an EMBL/GenBank/DDBJ whole genome shotgun (WGS) entry which is preliminary data.</text>
</comment>
<dbReference type="PANTHER" id="PTHR43369">
    <property type="entry name" value="PHOSPHORIBOSYLGLYCINAMIDE FORMYLTRANSFERASE"/>
    <property type="match status" value="1"/>
</dbReference>
<keyword evidence="4" id="KW-0658">Purine biosynthesis</keyword>
<evidence type="ECO:0000259" key="5">
    <source>
        <dbReference type="Pfam" id="PF00551"/>
    </source>
</evidence>
<dbReference type="Proteomes" id="UP000177817">
    <property type="component" value="Unassembled WGS sequence"/>
</dbReference>
<dbReference type="SUPFAM" id="SSF53328">
    <property type="entry name" value="Formyltransferase"/>
    <property type="match status" value="1"/>
</dbReference>